<dbReference type="SUPFAM" id="SSF53474">
    <property type="entry name" value="alpha/beta-Hydrolases"/>
    <property type="match status" value="1"/>
</dbReference>
<feature type="domain" description="Serine aminopeptidase S33" evidence="1">
    <location>
        <begin position="37"/>
        <end position="272"/>
    </location>
</feature>
<organism evidence="2 3">
    <name type="scientific">Candidatus Lokiarchaeum ossiferum</name>
    <dbReference type="NCBI Taxonomy" id="2951803"/>
    <lineage>
        <taxon>Archaea</taxon>
        <taxon>Promethearchaeati</taxon>
        <taxon>Promethearchaeota</taxon>
        <taxon>Promethearchaeia</taxon>
        <taxon>Promethearchaeales</taxon>
        <taxon>Promethearchaeaceae</taxon>
        <taxon>Candidatus Lokiarchaeum</taxon>
    </lineage>
</organism>
<reference evidence="2" key="1">
    <citation type="submission" date="2022-09" db="EMBL/GenBank/DDBJ databases">
        <title>Actin cytoskeleton and complex cell architecture in an #Asgard archaeon.</title>
        <authorList>
            <person name="Ponce Toledo R.I."/>
            <person name="Schleper C."/>
            <person name="Rodrigues Oliveira T."/>
            <person name="Wollweber F."/>
            <person name="Xu J."/>
            <person name="Rittmann S."/>
            <person name="Klingl A."/>
            <person name="Pilhofer M."/>
        </authorList>
    </citation>
    <scope>NUCLEOTIDE SEQUENCE</scope>
    <source>
        <strain evidence="2">B-35</strain>
    </source>
</reference>
<dbReference type="Proteomes" id="UP001208689">
    <property type="component" value="Chromosome"/>
</dbReference>
<dbReference type="InterPro" id="IPR050266">
    <property type="entry name" value="AB_hydrolase_sf"/>
</dbReference>
<dbReference type="Pfam" id="PF12146">
    <property type="entry name" value="Hydrolase_4"/>
    <property type="match status" value="1"/>
</dbReference>
<sequence length="288" mass="32907">MRYEKKELTNQIRAKQSGQMVQLSKGKTYYELKGAPANDLVVLVHGFSMPSCIWEPLFLFLLDNGFSVLRYDLYGRGYSDRPKLKYNKDLFVDQLHELLSALNLNSKPYSLMGLSMGGPICIHYTDKYPQFVNKLVLSDPAGFPFNGIPFIMKIPGLSKFLFKTLGPNLLLKKIDTDFGKNVDISHLYECFREQMKYKGFLDAIFSTMFHFPMNTSKPVFQRVGCLSIPKLLIWGVNDTTVPFSLHQEVISTLPGVEFHAISNTSHIPHFEKPEEVNPIILKFLQSTH</sequence>
<dbReference type="PANTHER" id="PTHR43798">
    <property type="entry name" value="MONOACYLGLYCEROL LIPASE"/>
    <property type="match status" value="1"/>
</dbReference>
<name>A0ABY6HML3_9ARCH</name>
<accession>A0ABY6HML3</accession>
<dbReference type="InterPro" id="IPR029058">
    <property type="entry name" value="AB_hydrolase_fold"/>
</dbReference>
<dbReference type="InterPro" id="IPR000073">
    <property type="entry name" value="AB_hydrolase_1"/>
</dbReference>
<evidence type="ECO:0000313" key="3">
    <source>
        <dbReference type="Proteomes" id="UP001208689"/>
    </source>
</evidence>
<keyword evidence="2" id="KW-0456">Lyase</keyword>
<dbReference type="InterPro" id="IPR022742">
    <property type="entry name" value="Hydrolase_4"/>
</dbReference>
<gene>
    <name evidence="2" type="ORF">NEF87_000104</name>
</gene>
<keyword evidence="3" id="KW-1185">Reference proteome</keyword>
<dbReference type="EMBL" id="CP104013">
    <property type="protein sequence ID" value="UYP43819.1"/>
    <property type="molecule type" value="Genomic_DNA"/>
</dbReference>
<dbReference type="Gene3D" id="3.40.50.1820">
    <property type="entry name" value="alpha/beta hydrolase"/>
    <property type="match status" value="1"/>
</dbReference>
<evidence type="ECO:0000259" key="1">
    <source>
        <dbReference type="Pfam" id="PF12146"/>
    </source>
</evidence>
<dbReference type="EC" id="4.2.99.20" evidence="2"/>
<dbReference type="PRINTS" id="PR00111">
    <property type="entry name" value="ABHYDROLASE"/>
</dbReference>
<dbReference type="GO" id="GO:0070205">
    <property type="term" value="F:2-succinyl-6-hydroxy-2,4-cyclohexadiene-1-carboxylate synthase activity"/>
    <property type="evidence" value="ECO:0007669"/>
    <property type="project" value="UniProtKB-EC"/>
</dbReference>
<protein>
    <submittedName>
        <fullName evidence="2">2-succinyl-6-hydroxy-2, 4-cyclohexadiene-1-carboxylate synthase</fullName>
        <ecNumber evidence="2">4.2.99.20</ecNumber>
    </submittedName>
</protein>
<evidence type="ECO:0000313" key="2">
    <source>
        <dbReference type="EMBL" id="UYP43819.1"/>
    </source>
</evidence>
<dbReference type="PANTHER" id="PTHR43798:SF33">
    <property type="entry name" value="HYDROLASE, PUTATIVE (AFU_ORTHOLOGUE AFUA_2G14860)-RELATED"/>
    <property type="match status" value="1"/>
</dbReference>
<proteinExistence type="predicted"/>